<feature type="region of interest" description="Disordered" evidence="6">
    <location>
        <begin position="336"/>
        <end position="472"/>
    </location>
</feature>
<dbReference type="InterPro" id="IPR028161">
    <property type="entry name" value="Met8-like"/>
</dbReference>
<feature type="compositionally biased region" description="Basic and acidic residues" evidence="6">
    <location>
        <begin position="455"/>
        <end position="465"/>
    </location>
</feature>
<dbReference type="Pfam" id="PF13241">
    <property type="entry name" value="NAD_binding_7"/>
    <property type="match status" value="1"/>
</dbReference>
<keyword evidence="8" id="KW-1185">Reference proteome</keyword>
<evidence type="ECO:0000256" key="1">
    <source>
        <dbReference type="ARBA" id="ARBA00005010"/>
    </source>
</evidence>
<dbReference type="PANTHER" id="PTHR35330">
    <property type="entry name" value="SIROHEME BIOSYNTHESIS PROTEIN MET8"/>
    <property type="match status" value="1"/>
</dbReference>
<keyword evidence="5" id="KW-0627">Porphyrin biosynthesis</keyword>
<dbReference type="Proteomes" id="UP001210339">
    <property type="component" value="Chromosome"/>
</dbReference>
<evidence type="ECO:0000313" key="8">
    <source>
        <dbReference type="Proteomes" id="UP001210339"/>
    </source>
</evidence>
<evidence type="ECO:0000313" key="7">
    <source>
        <dbReference type="EMBL" id="WBW49593.1"/>
    </source>
</evidence>
<keyword evidence="4" id="KW-0520">NAD</keyword>
<dbReference type="EC" id="1.3.1.76" evidence="2"/>
<feature type="compositionally biased region" description="Basic residues" evidence="6">
    <location>
        <begin position="336"/>
        <end position="347"/>
    </location>
</feature>
<evidence type="ECO:0000256" key="6">
    <source>
        <dbReference type="SAM" id="MobiDB-lite"/>
    </source>
</evidence>
<name>A0ABY7QS26_9FIRM</name>
<evidence type="ECO:0000256" key="3">
    <source>
        <dbReference type="ARBA" id="ARBA00023002"/>
    </source>
</evidence>
<dbReference type="PANTHER" id="PTHR35330:SF1">
    <property type="entry name" value="SIROHEME BIOSYNTHESIS PROTEIN MET8"/>
    <property type="match status" value="1"/>
</dbReference>
<sequence length="511" mass="57313">MRYLPISLDTKERNALVLGGGLLAFGRIKDLLATDYQVYAINESFVEDIKKLDDNPQLHLKELVLDDSFEFFGYDFLVIATSNFELNNTLEDKAMKKNLLYERCDVTHDSTARMNTVVKNDVLSVALLDNTTNPVITKIIEKDVKELLDSYDAEKITILNAIRGELLRKNAPNIDATIEKLYYEEKITAKDFYHELTEDAVSTSETETPKVDVEPVPDDVAEAMKEDIINTSGALYKEKEALEHDAEHDEASQTATPELHEPPAYQTTLRSQPEDVASTEIPITDYKMPQATTTFDDTAYTVTTQTGDAPLFVGAEPLELSEDTDAAFEARRRERLARREKKHRRHTATVTPPSTPHDPSAKKDKSLGTSLKELFGFGDDDETDTPTHLDKPVPPTSQPNPADEPVMPSSSVHRDSLLDAEPTPTEQPLEVDTFGIKPPHPASRRTMSDFISEGEASKHHQDAHVENPTPSFRERFTTESMEHTFDDAKSKFKGSWAKFRKSIGIGDDNDK</sequence>
<evidence type="ECO:0000256" key="2">
    <source>
        <dbReference type="ARBA" id="ARBA00012400"/>
    </source>
</evidence>
<reference evidence="7 8" key="1">
    <citation type="submission" date="2023-01" db="EMBL/GenBank/DDBJ databases">
        <authorList>
            <person name="Lee S.H."/>
            <person name="Jung H.S."/>
            <person name="Yun J.U."/>
        </authorList>
    </citation>
    <scope>NUCLEOTIDE SEQUENCE [LARGE SCALE GENOMIC DNA]</scope>
    <source>
        <strain evidence="7 8">CBA3646</strain>
    </source>
</reference>
<dbReference type="SUPFAM" id="SSF51735">
    <property type="entry name" value="NAD(P)-binding Rossmann-fold domains"/>
    <property type="match status" value="1"/>
</dbReference>
<proteinExistence type="predicted"/>
<evidence type="ECO:0000256" key="4">
    <source>
        <dbReference type="ARBA" id="ARBA00023027"/>
    </source>
</evidence>
<gene>
    <name evidence="7" type="ORF">O6R05_06240</name>
</gene>
<dbReference type="InterPro" id="IPR036291">
    <property type="entry name" value="NAD(P)-bd_dom_sf"/>
</dbReference>
<dbReference type="Gene3D" id="3.40.50.720">
    <property type="entry name" value="NAD(P)-binding Rossmann-like Domain"/>
    <property type="match status" value="1"/>
</dbReference>
<protein>
    <recommendedName>
        <fullName evidence="2">precorrin-2 dehydrogenase</fullName>
        <ecNumber evidence="2">1.3.1.76</ecNumber>
    </recommendedName>
</protein>
<dbReference type="EMBL" id="CP115667">
    <property type="protein sequence ID" value="WBW49593.1"/>
    <property type="molecule type" value="Genomic_DNA"/>
</dbReference>
<keyword evidence="3" id="KW-0560">Oxidoreductase</keyword>
<comment type="pathway">
    <text evidence="1">Porphyrin-containing compound metabolism; siroheme biosynthesis; sirohydrochlorin from precorrin-2: step 1/1.</text>
</comment>
<accession>A0ABY7QS26</accession>
<evidence type="ECO:0000256" key="5">
    <source>
        <dbReference type="ARBA" id="ARBA00023244"/>
    </source>
</evidence>
<dbReference type="RefSeq" id="WP_271191125.1">
    <property type="nucleotide sequence ID" value="NZ_CP115667.1"/>
</dbReference>
<organism evidence="7 8">
    <name type="scientific">Peptoniphilus equinus</name>
    <dbReference type="NCBI Taxonomy" id="3016343"/>
    <lineage>
        <taxon>Bacteria</taxon>
        <taxon>Bacillati</taxon>
        <taxon>Bacillota</taxon>
        <taxon>Tissierellia</taxon>
        <taxon>Tissierellales</taxon>
        <taxon>Peptoniphilaceae</taxon>
        <taxon>Peptoniphilus</taxon>
    </lineage>
</organism>